<protein>
    <submittedName>
        <fullName evidence="1">Uncharacterized protein</fullName>
    </submittedName>
</protein>
<dbReference type="RefSeq" id="WP_184596962.1">
    <property type="nucleotide sequence ID" value="NZ_JACHLI010000040.1"/>
</dbReference>
<comment type="caution">
    <text evidence="1">The sequence shown here is derived from an EMBL/GenBank/DDBJ whole genome shotgun (WGS) entry which is preliminary data.</text>
</comment>
<evidence type="ECO:0000313" key="2">
    <source>
        <dbReference type="Proteomes" id="UP000566995"/>
    </source>
</evidence>
<gene>
    <name evidence="1" type="ORF">HNP46_006361</name>
</gene>
<organism evidence="1 2">
    <name type="scientific">Pseudomonas nitroreducens</name>
    <dbReference type="NCBI Taxonomy" id="46680"/>
    <lineage>
        <taxon>Bacteria</taxon>
        <taxon>Pseudomonadati</taxon>
        <taxon>Pseudomonadota</taxon>
        <taxon>Gammaproteobacteria</taxon>
        <taxon>Pseudomonadales</taxon>
        <taxon>Pseudomonadaceae</taxon>
        <taxon>Pseudomonas</taxon>
    </lineage>
</organism>
<dbReference type="AlphaFoldDB" id="A0A7W7KS20"/>
<reference evidence="1 2" key="1">
    <citation type="submission" date="2020-08" db="EMBL/GenBank/DDBJ databases">
        <title>Functional genomics of gut bacteria from endangered species of beetles.</title>
        <authorList>
            <person name="Carlos-Shanley C."/>
        </authorList>
    </citation>
    <scope>NUCLEOTIDE SEQUENCE [LARGE SCALE GENOMIC DNA]</scope>
    <source>
        <strain evidence="1 2">S00179</strain>
    </source>
</reference>
<evidence type="ECO:0000313" key="1">
    <source>
        <dbReference type="EMBL" id="MBB4867448.1"/>
    </source>
</evidence>
<accession>A0A7W7KS20</accession>
<proteinExistence type="predicted"/>
<dbReference type="Proteomes" id="UP000566995">
    <property type="component" value="Unassembled WGS sequence"/>
</dbReference>
<sequence length="172" mass="18575">MRKEITDVSQAIAAVTDILMAIIARMAMSKNPGKYELKRHIQIVTAAVKLMRQFDVSPEGTQVADLAKFDGRVDLWAAQYGNPMEITMPPMYGTTKTAGDALLFLAECVFATIESLTNLSRPPKQQLVQQIGAGQVAYDALVKFNVDLSGATSRALAVQKAGGSVQAWADSQ</sequence>
<name>A0A7W7KS20_PSENT</name>
<dbReference type="EMBL" id="JACHLI010000040">
    <property type="protein sequence ID" value="MBB4867448.1"/>
    <property type="molecule type" value="Genomic_DNA"/>
</dbReference>